<dbReference type="OrthoDB" id="3245657at2759"/>
<name>A0A4V3XEA1_9AGAM</name>
<proteinExistence type="predicted"/>
<comment type="caution">
    <text evidence="4">The sequence shown here is derived from an EMBL/GenBank/DDBJ whole genome shotgun (WGS) entry which is preliminary data.</text>
</comment>
<organism evidence="4 5">
    <name type="scientific">Bondarzewia mesenterica</name>
    <dbReference type="NCBI Taxonomy" id="1095465"/>
    <lineage>
        <taxon>Eukaryota</taxon>
        <taxon>Fungi</taxon>
        <taxon>Dikarya</taxon>
        <taxon>Basidiomycota</taxon>
        <taxon>Agaricomycotina</taxon>
        <taxon>Agaricomycetes</taxon>
        <taxon>Russulales</taxon>
        <taxon>Bondarzewiaceae</taxon>
        <taxon>Bondarzewia</taxon>
    </lineage>
</organism>
<feature type="signal peptide" evidence="3">
    <location>
        <begin position="1"/>
        <end position="28"/>
    </location>
</feature>
<dbReference type="AlphaFoldDB" id="A0A4V3XEA1"/>
<feature type="compositionally biased region" description="Low complexity" evidence="1">
    <location>
        <begin position="196"/>
        <end position="217"/>
    </location>
</feature>
<evidence type="ECO:0008006" key="6">
    <source>
        <dbReference type="Google" id="ProtNLM"/>
    </source>
</evidence>
<gene>
    <name evidence="4" type="ORF">EW146_g7324</name>
</gene>
<keyword evidence="3" id="KW-0732">Signal</keyword>
<protein>
    <recommendedName>
        <fullName evidence="6">Malectin domain-containing protein</fullName>
    </recommendedName>
</protein>
<feature type="transmembrane region" description="Helical" evidence="2">
    <location>
        <begin position="222"/>
        <end position="244"/>
    </location>
</feature>
<feature type="chain" id="PRO_5020893272" description="Malectin domain-containing protein" evidence="3">
    <location>
        <begin position="29"/>
        <end position="413"/>
    </location>
</feature>
<sequence length="413" mass="45073">MSFLRHPPSLVLTLFALTSLIFSAPVAAKLVNVTVDDSGTDSATGAPVIQYSPSTSWKDGSTCTDCTARPDPTRAFNGTWHDSTYDPSNSSLNRTTSAYFPFTGTAIYVYCIVAHTSSSPDGNMALQFYIDGDFVDEFQLQPDGRSTYDYNYVVYANASLPNGRHNFTLENGKVGGLKSLVMLDRIVYSQQDDSEPTTGTDTDSSASASTTAPSRPVSSAPIIGGAVGGLTIVLALTTLILFFLRRRRRQRHPKHLSVYDSGFGSAGFARLSTSQVTQTDFALADPFRIDPLIVETPSSPSHARAPSPRDIPIHALPCLPILSPIARPTARINSKTSSCCGGRGRRRARRAAARVRGYQCAKLEGMESERRRGSSRALTGDPKRVSELIRKWSFLVRYFVDAGMLRISFFYHL</sequence>
<accession>A0A4V3XEA1</accession>
<dbReference type="EMBL" id="SGPL01000412">
    <property type="protein sequence ID" value="THH12833.1"/>
    <property type="molecule type" value="Genomic_DNA"/>
</dbReference>
<reference evidence="4 5" key="1">
    <citation type="submission" date="2019-02" db="EMBL/GenBank/DDBJ databases">
        <title>Genome sequencing of the rare red list fungi Bondarzewia mesenterica.</title>
        <authorList>
            <person name="Buettner E."/>
            <person name="Kellner H."/>
        </authorList>
    </citation>
    <scope>NUCLEOTIDE SEQUENCE [LARGE SCALE GENOMIC DNA]</scope>
    <source>
        <strain evidence="4 5">DSM 108281</strain>
    </source>
</reference>
<evidence type="ECO:0000256" key="2">
    <source>
        <dbReference type="SAM" id="Phobius"/>
    </source>
</evidence>
<evidence type="ECO:0000256" key="3">
    <source>
        <dbReference type="SAM" id="SignalP"/>
    </source>
</evidence>
<dbReference type="Proteomes" id="UP000310158">
    <property type="component" value="Unassembled WGS sequence"/>
</dbReference>
<keyword evidence="5" id="KW-1185">Reference proteome</keyword>
<keyword evidence="2" id="KW-0812">Transmembrane</keyword>
<evidence type="ECO:0000256" key="1">
    <source>
        <dbReference type="SAM" id="MobiDB-lite"/>
    </source>
</evidence>
<dbReference type="Gene3D" id="2.60.120.260">
    <property type="entry name" value="Galactose-binding domain-like"/>
    <property type="match status" value="1"/>
</dbReference>
<evidence type="ECO:0000313" key="4">
    <source>
        <dbReference type="EMBL" id="THH12833.1"/>
    </source>
</evidence>
<feature type="region of interest" description="Disordered" evidence="1">
    <location>
        <begin position="191"/>
        <end position="217"/>
    </location>
</feature>
<keyword evidence="2" id="KW-1133">Transmembrane helix</keyword>
<evidence type="ECO:0000313" key="5">
    <source>
        <dbReference type="Proteomes" id="UP000310158"/>
    </source>
</evidence>
<keyword evidence="2" id="KW-0472">Membrane</keyword>